<organism evidence="1 2">
    <name type="scientific">Haloferax mediterranei (strain ATCC 33500 / DSM 1411 / JCM 8866 / NBRC 14739 / NCIMB 2177 / R-4)</name>
    <name type="common">Halobacterium mediterranei</name>
    <dbReference type="NCBI Taxonomy" id="523841"/>
    <lineage>
        <taxon>Archaea</taxon>
        <taxon>Methanobacteriati</taxon>
        <taxon>Methanobacteriota</taxon>
        <taxon>Stenosarchaea group</taxon>
        <taxon>Halobacteria</taxon>
        <taxon>Halobacteriales</taxon>
        <taxon>Haloferacaceae</taxon>
        <taxon>Haloferax</taxon>
    </lineage>
</organism>
<name>I3RB59_HALMT</name>
<evidence type="ECO:0000313" key="2">
    <source>
        <dbReference type="Proteomes" id="UP000006469"/>
    </source>
</evidence>
<dbReference type="EMBL" id="CP001871">
    <property type="protein sequence ID" value="AFK21469.1"/>
    <property type="molecule type" value="Genomic_DNA"/>
</dbReference>
<accession>I3RB59</accession>
<protein>
    <submittedName>
        <fullName evidence="1">Uncharacterized protein</fullName>
    </submittedName>
</protein>
<dbReference type="AlphaFoldDB" id="I3RB59"/>
<reference evidence="1 2" key="1">
    <citation type="journal article" date="2012" name="J. Bacteriol.">
        <title>Complete genome sequence of the metabolically versatile halophilic archaeon Haloferax mediterranei, a poly(3-hydroxybutyrate-co-3-hydroxyvalerate) producer.</title>
        <authorList>
            <person name="Han J."/>
            <person name="Zhang F."/>
            <person name="Hou J."/>
            <person name="Liu X."/>
            <person name="Li M."/>
            <person name="Liu H."/>
            <person name="Cai L."/>
            <person name="Zhang B."/>
            <person name="Chen Y."/>
            <person name="Zhou J."/>
            <person name="Hu S."/>
            <person name="Xiang H."/>
        </authorList>
    </citation>
    <scope>NUCLEOTIDE SEQUENCE [LARGE SCALE GENOMIC DNA]</scope>
    <source>
        <strain evidence="2">ATCC 33500 / DSM 1411 / JCM 8866 / NBRC 14739 / NCIMB 2177 / R-4</strain>
        <plasmid evidence="2">pHM500</plasmid>
    </source>
</reference>
<dbReference type="Proteomes" id="UP000006469">
    <property type="component" value="Plasmid pHM500"/>
</dbReference>
<sequence>MLDEGHGLIHRPLEPRRFGEKEVATRWRVQFDIDPTSVAAGVGVLRDSAPTAQALFC</sequence>
<evidence type="ECO:0000313" key="1">
    <source>
        <dbReference type="EMBL" id="AFK21469.1"/>
    </source>
</evidence>
<geneLocation type="plasmid" evidence="1 2">
    <name>pHM500</name>
</geneLocation>
<dbReference type="HOGENOM" id="CLU_2985578_0_0_2"/>
<dbReference type="KEGG" id="hme:HFX_6348"/>
<keyword evidence="1" id="KW-0614">Plasmid</keyword>
<gene>
    <name evidence="1" type="ordered locus">HFX_6348</name>
</gene>
<proteinExistence type="predicted"/>